<comment type="caution">
    <text evidence="2">The sequence shown here is derived from an EMBL/GenBank/DDBJ whole genome shotgun (WGS) entry which is preliminary data.</text>
</comment>
<evidence type="ECO:0000313" key="2">
    <source>
        <dbReference type="EMBL" id="RFU94977.1"/>
    </source>
</evidence>
<dbReference type="InterPro" id="IPR047650">
    <property type="entry name" value="Transpos_IS110"/>
</dbReference>
<name>A0A372MGQ7_9SPIR</name>
<dbReference type="Proteomes" id="UP000264002">
    <property type="component" value="Unassembled WGS sequence"/>
</dbReference>
<protein>
    <recommendedName>
        <fullName evidence="1">Transposase IS110-like N-terminal domain-containing protein</fullName>
    </recommendedName>
</protein>
<feature type="domain" description="Transposase IS110-like N-terminal" evidence="1">
    <location>
        <begin position="15"/>
        <end position="113"/>
    </location>
</feature>
<dbReference type="PANTHER" id="PTHR33055:SF15">
    <property type="entry name" value="TRANSPOSASE-RELATED"/>
    <property type="match status" value="1"/>
</dbReference>
<dbReference type="GO" id="GO:0003677">
    <property type="term" value="F:DNA binding"/>
    <property type="evidence" value="ECO:0007669"/>
    <property type="project" value="InterPro"/>
</dbReference>
<accession>A0A372MGQ7</accession>
<sequence length="113" mass="12839">MGNKQREEKIEQLSVGVDLHKSNFTVCVMREDGELLQEEMYRTTDQGYCSFVQRMHGWEEELGCSVALAVETTGNARFFKNWMEGEGFPVVVVNTNKSKVISQSTKKNDRGNA</sequence>
<keyword evidence="3" id="KW-1185">Reference proteome</keyword>
<dbReference type="GO" id="GO:0004803">
    <property type="term" value="F:transposase activity"/>
    <property type="evidence" value="ECO:0007669"/>
    <property type="project" value="InterPro"/>
</dbReference>
<dbReference type="Pfam" id="PF01548">
    <property type="entry name" value="DEDD_Tnp_IS110"/>
    <property type="match status" value="1"/>
</dbReference>
<evidence type="ECO:0000259" key="1">
    <source>
        <dbReference type="Pfam" id="PF01548"/>
    </source>
</evidence>
<dbReference type="EMBL" id="QUWK01000006">
    <property type="protein sequence ID" value="RFU94977.1"/>
    <property type="molecule type" value="Genomic_DNA"/>
</dbReference>
<dbReference type="AlphaFoldDB" id="A0A372MGQ7"/>
<evidence type="ECO:0000313" key="3">
    <source>
        <dbReference type="Proteomes" id="UP000264002"/>
    </source>
</evidence>
<reference evidence="2 3" key="2">
    <citation type="submission" date="2018-09" db="EMBL/GenBank/DDBJ databases">
        <title>Genome of Sphaerochaeta halotolerans strain 4-11.</title>
        <authorList>
            <person name="Nazina T.N."/>
            <person name="Sokolova D.S."/>
        </authorList>
    </citation>
    <scope>NUCLEOTIDE SEQUENCE [LARGE SCALE GENOMIC DNA]</scope>
    <source>
        <strain evidence="2 3">4-11</strain>
    </source>
</reference>
<organism evidence="2 3">
    <name type="scientific">Sphaerochaeta halotolerans</name>
    <dbReference type="NCBI Taxonomy" id="2293840"/>
    <lineage>
        <taxon>Bacteria</taxon>
        <taxon>Pseudomonadati</taxon>
        <taxon>Spirochaetota</taxon>
        <taxon>Spirochaetia</taxon>
        <taxon>Spirochaetales</taxon>
        <taxon>Sphaerochaetaceae</taxon>
        <taxon>Sphaerochaeta</taxon>
    </lineage>
</organism>
<dbReference type="GO" id="GO:0006313">
    <property type="term" value="P:DNA transposition"/>
    <property type="evidence" value="ECO:0007669"/>
    <property type="project" value="InterPro"/>
</dbReference>
<dbReference type="InterPro" id="IPR002525">
    <property type="entry name" value="Transp_IS110-like_N"/>
</dbReference>
<gene>
    <name evidence="2" type="ORF">DYP60_07070</name>
</gene>
<dbReference type="PANTHER" id="PTHR33055">
    <property type="entry name" value="TRANSPOSASE FOR INSERTION SEQUENCE ELEMENT IS1111A"/>
    <property type="match status" value="1"/>
</dbReference>
<proteinExistence type="predicted"/>
<reference evidence="3" key="1">
    <citation type="submission" date="2018-08" db="EMBL/GenBank/DDBJ databases">
        <authorList>
            <person name="Grouzdev D.S."/>
            <person name="Krutkina M.S."/>
        </authorList>
    </citation>
    <scope>NUCLEOTIDE SEQUENCE [LARGE SCALE GENOMIC DNA]</scope>
    <source>
        <strain evidence="3">4-11</strain>
    </source>
</reference>